<dbReference type="Proteomes" id="UP000756132">
    <property type="component" value="Chromosome 10"/>
</dbReference>
<evidence type="ECO:0000313" key="2">
    <source>
        <dbReference type="Proteomes" id="UP000756132"/>
    </source>
</evidence>
<dbReference type="RefSeq" id="XP_047767425.1">
    <property type="nucleotide sequence ID" value="XM_047911569.1"/>
</dbReference>
<proteinExistence type="predicted"/>
<dbReference type="AlphaFoldDB" id="A0A9Q8PIJ0"/>
<name>A0A9Q8PIJ0_PASFU</name>
<reference evidence="1" key="2">
    <citation type="journal article" date="2022" name="Microb. Genom.">
        <title>A chromosome-scale genome assembly of the tomato pathogen Cladosporium fulvum reveals a compartmentalized genome architecture and the presence of a dispensable chromosome.</title>
        <authorList>
            <person name="Zaccaron A.Z."/>
            <person name="Chen L.H."/>
            <person name="Samaras A."/>
            <person name="Stergiopoulos I."/>
        </authorList>
    </citation>
    <scope>NUCLEOTIDE SEQUENCE</scope>
    <source>
        <strain evidence="1">Race5_Kim</strain>
    </source>
</reference>
<dbReference type="KEGG" id="ffu:CLAFUR5_12421"/>
<accession>A0A9Q8PIJ0</accession>
<reference evidence="1" key="1">
    <citation type="submission" date="2021-12" db="EMBL/GenBank/DDBJ databases">
        <authorList>
            <person name="Zaccaron A."/>
            <person name="Stergiopoulos I."/>
        </authorList>
    </citation>
    <scope>NUCLEOTIDE SEQUENCE</scope>
    <source>
        <strain evidence="1">Race5_Kim</strain>
    </source>
</reference>
<dbReference type="GeneID" id="71992299"/>
<protein>
    <submittedName>
        <fullName evidence="1">Uncharacterized protein</fullName>
    </submittedName>
</protein>
<keyword evidence="2" id="KW-1185">Reference proteome</keyword>
<evidence type="ECO:0000313" key="1">
    <source>
        <dbReference type="EMBL" id="UJO23059.1"/>
    </source>
</evidence>
<sequence>MYTADGRVIEFRSRDDTIGAAAGHSLDCGVQHALVYQLNGLNGALKRCSGDSMAKCRFTTAYSSTTAQTANRAYVDQRIVQNAECVAPFPAPYCVTYWRKNSTEPYLDPQTRLPIDQQNWFL</sequence>
<gene>
    <name evidence="1" type="ORF">CLAFUR5_12421</name>
</gene>
<organism evidence="1 2">
    <name type="scientific">Passalora fulva</name>
    <name type="common">Tomato leaf mold</name>
    <name type="synonym">Cladosporium fulvum</name>
    <dbReference type="NCBI Taxonomy" id="5499"/>
    <lineage>
        <taxon>Eukaryota</taxon>
        <taxon>Fungi</taxon>
        <taxon>Dikarya</taxon>
        <taxon>Ascomycota</taxon>
        <taxon>Pezizomycotina</taxon>
        <taxon>Dothideomycetes</taxon>
        <taxon>Dothideomycetidae</taxon>
        <taxon>Mycosphaerellales</taxon>
        <taxon>Mycosphaerellaceae</taxon>
        <taxon>Fulvia</taxon>
    </lineage>
</organism>
<dbReference type="EMBL" id="CP090172">
    <property type="protein sequence ID" value="UJO23059.1"/>
    <property type="molecule type" value="Genomic_DNA"/>
</dbReference>